<sequence length="37" mass="4057">MWDLCGGQAREISLRSLMNCTVDGCSSFKLLLLIPAN</sequence>
<protein>
    <submittedName>
        <fullName evidence="1">RCG45257</fullName>
    </submittedName>
</protein>
<evidence type="ECO:0000313" key="1">
    <source>
        <dbReference type="EMBL" id="EDL86517.1"/>
    </source>
</evidence>
<dbReference type="Proteomes" id="UP000234681">
    <property type="component" value="Chromosome 17"/>
</dbReference>
<reference evidence="2" key="1">
    <citation type="submission" date="2005-09" db="EMBL/GenBank/DDBJ databases">
        <authorList>
            <person name="Mural R.J."/>
            <person name="Li P.W."/>
            <person name="Adams M.D."/>
            <person name="Amanatides P.G."/>
            <person name="Baden-Tillson H."/>
            <person name="Barnstead M."/>
            <person name="Chin S.H."/>
            <person name="Dew I."/>
            <person name="Evans C.A."/>
            <person name="Ferriera S."/>
            <person name="Flanigan M."/>
            <person name="Fosler C."/>
            <person name="Glodek A."/>
            <person name="Gu Z."/>
            <person name="Holt R.A."/>
            <person name="Jennings D."/>
            <person name="Kraft C.L."/>
            <person name="Lu F."/>
            <person name="Nguyen T."/>
            <person name="Nusskern D.R."/>
            <person name="Pfannkoch C.M."/>
            <person name="Sitter C."/>
            <person name="Sutton G.G."/>
            <person name="Venter J.C."/>
            <person name="Wang Z."/>
            <person name="Woodage T."/>
            <person name="Zheng X.H."/>
            <person name="Zhong F."/>
        </authorList>
    </citation>
    <scope>NUCLEOTIDE SEQUENCE [LARGE SCALE GENOMIC DNA]</scope>
    <source>
        <strain>BN</strain>
        <strain evidence="2">Sprague-Dawley</strain>
    </source>
</reference>
<organism evidence="1 2">
    <name type="scientific">Rattus norvegicus</name>
    <name type="common">Rat</name>
    <dbReference type="NCBI Taxonomy" id="10116"/>
    <lineage>
        <taxon>Eukaryota</taxon>
        <taxon>Metazoa</taxon>
        <taxon>Chordata</taxon>
        <taxon>Craniata</taxon>
        <taxon>Vertebrata</taxon>
        <taxon>Euteleostomi</taxon>
        <taxon>Mammalia</taxon>
        <taxon>Eutheria</taxon>
        <taxon>Euarchontoglires</taxon>
        <taxon>Glires</taxon>
        <taxon>Rodentia</taxon>
        <taxon>Myomorpha</taxon>
        <taxon>Muroidea</taxon>
        <taxon>Muridae</taxon>
        <taxon>Murinae</taxon>
        <taxon>Rattus</taxon>
    </lineage>
</organism>
<dbReference type="EMBL" id="CH474064">
    <property type="protein sequence ID" value="EDL86517.1"/>
    <property type="molecule type" value="Genomic_DNA"/>
</dbReference>
<dbReference type="AlphaFoldDB" id="A6KLH2"/>
<gene>
    <name evidence="1" type="ORF">rCG_45257</name>
</gene>
<proteinExistence type="predicted"/>
<accession>A6KLH2</accession>
<evidence type="ECO:0000313" key="2">
    <source>
        <dbReference type="Proteomes" id="UP000234681"/>
    </source>
</evidence>
<name>A6KLH2_RAT</name>